<dbReference type="EMBL" id="CP122539">
    <property type="protein sequence ID" value="WGH76186.1"/>
    <property type="molecule type" value="Genomic_DNA"/>
</dbReference>
<keyword evidence="2" id="KW-1185">Reference proteome</keyword>
<dbReference type="Proteomes" id="UP001232001">
    <property type="component" value="Chromosome"/>
</dbReference>
<organism evidence="1 2">
    <name type="scientific">Tenacibaculum tangerinum</name>
    <dbReference type="NCBI Taxonomy" id="3038772"/>
    <lineage>
        <taxon>Bacteria</taxon>
        <taxon>Pseudomonadati</taxon>
        <taxon>Bacteroidota</taxon>
        <taxon>Flavobacteriia</taxon>
        <taxon>Flavobacteriales</taxon>
        <taxon>Flavobacteriaceae</taxon>
        <taxon>Tenacibaculum</taxon>
    </lineage>
</organism>
<protein>
    <submittedName>
        <fullName evidence="1">Uncharacterized protein</fullName>
    </submittedName>
</protein>
<name>A0ABY8L527_9FLAO</name>
<dbReference type="RefSeq" id="WP_279652055.1">
    <property type="nucleotide sequence ID" value="NZ_CP122539.1"/>
</dbReference>
<gene>
    <name evidence="1" type="ORF">P8625_03185</name>
</gene>
<sequence length="86" mass="10143">MVQLAHVFEKHEHTICVSKNDHHFHESDIDCDQLHYQFKFFSQRLAQDFEVIVPAFFKATFSLKSQIASVYHNSKKLSRAPPNSFY</sequence>
<reference evidence="1 2" key="1">
    <citation type="submission" date="2023-04" db="EMBL/GenBank/DDBJ databases">
        <title>Tenacibaculum tangerinum sp. nov., isolated from sea tidal flat of South Korea.</title>
        <authorList>
            <person name="Lee S.H."/>
            <person name="Kim J.-J."/>
        </authorList>
    </citation>
    <scope>NUCLEOTIDE SEQUENCE [LARGE SCALE GENOMIC DNA]</scope>
    <source>
        <strain evidence="1 2">GRR-S3-23</strain>
    </source>
</reference>
<proteinExistence type="predicted"/>
<evidence type="ECO:0000313" key="2">
    <source>
        <dbReference type="Proteomes" id="UP001232001"/>
    </source>
</evidence>
<evidence type="ECO:0000313" key="1">
    <source>
        <dbReference type="EMBL" id="WGH76186.1"/>
    </source>
</evidence>
<accession>A0ABY8L527</accession>